<feature type="compositionally biased region" description="Basic and acidic residues" evidence="1">
    <location>
        <begin position="2393"/>
        <end position="2426"/>
    </location>
</feature>
<feature type="compositionally biased region" description="Basic and acidic residues" evidence="1">
    <location>
        <begin position="685"/>
        <end position="700"/>
    </location>
</feature>
<feature type="compositionally biased region" description="Basic and acidic residues" evidence="1">
    <location>
        <begin position="1483"/>
        <end position="1495"/>
    </location>
</feature>
<feature type="region of interest" description="Disordered" evidence="1">
    <location>
        <begin position="2393"/>
        <end position="2461"/>
    </location>
</feature>
<feature type="compositionally biased region" description="Basic and acidic residues" evidence="1">
    <location>
        <begin position="1073"/>
        <end position="1082"/>
    </location>
</feature>
<keyword evidence="3" id="KW-1185">Reference proteome</keyword>
<feature type="compositionally biased region" description="Basic and acidic residues" evidence="1">
    <location>
        <begin position="1020"/>
        <end position="1065"/>
    </location>
</feature>
<feature type="region of interest" description="Disordered" evidence="1">
    <location>
        <begin position="20"/>
        <end position="47"/>
    </location>
</feature>
<dbReference type="PANTHER" id="PTHR36805:SF7">
    <property type="entry name" value="AGENET DOMAIN-CONTAINING PROTEIN"/>
    <property type="match status" value="1"/>
</dbReference>
<gene>
    <name evidence="2" type="ORF">KFL_002460040</name>
</gene>
<feature type="region of interest" description="Disordered" evidence="1">
    <location>
        <begin position="1768"/>
        <end position="1827"/>
    </location>
</feature>
<evidence type="ECO:0000313" key="2">
    <source>
        <dbReference type="EMBL" id="GAQ85627.1"/>
    </source>
</evidence>
<dbReference type="Proteomes" id="UP000054558">
    <property type="component" value="Unassembled WGS sequence"/>
</dbReference>
<feature type="compositionally biased region" description="Polar residues" evidence="1">
    <location>
        <begin position="2215"/>
        <end position="2240"/>
    </location>
</feature>
<evidence type="ECO:0000313" key="3">
    <source>
        <dbReference type="Proteomes" id="UP000054558"/>
    </source>
</evidence>
<feature type="compositionally biased region" description="Basic and acidic residues" evidence="1">
    <location>
        <begin position="444"/>
        <end position="463"/>
    </location>
</feature>
<dbReference type="PANTHER" id="PTHR36805">
    <property type="entry name" value="AGENET DOMAIN-CONTAINING PROTEIN"/>
    <property type="match status" value="1"/>
</dbReference>
<feature type="region of interest" description="Disordered" evidence="1">
    <location>
        <begin position="208"/>
        <end position="317"/>
    </location>
</feature>
<name>A0A1Y1IA86_KLENI</name>
<feature type="compositionally biased region" description="Basic and acidic residues" evidence="1">
    <location>
        <begin position="2161"/>
        <end position="2189"/>
    </location>
</feature>
<organism evidence="2 3">
    <name type="scientific">Klebsormidium nitens</name>
    <name type="common">Green alga</name>
    <name type="synonym">Ulothrix nitens</name>
    <dbReference type="NCBI Taxonomy" id="105231"/>
    <lineage>
        <taxon>Eukaryota</taxon>
        <taxon>Viridiplantae</taxon>
        <taxon>Streptophyta</taxon>
        <taxon>Klebsormidiophyceae</taxon>
        <taxon>Klebsormidiales</taxon>
        <taxon>Klebsormidiaceae</taxon>
        <taxon>Klebsormidium</taxon>
    </lineage>
</organism>
<dbReference type="OrthoDB" id="433924at2759"/>
<feature type="compositionally biased region" description="Basic and acidic residues" evidence="1">
    <location>
        <begin position="943"/>
        <end position="954"/>
    </location>
</feature>
<evidence type="ECO:0000256" key="1">
    <source>
        <dbReference type="SAM" id="MobiDB-lite"/>
    </source>
</evidence>
<feature type="compositionally biased region" description="Basic and acidic residues" evidence="1">
    <location>
        <begin position="860"/>
        <end position="879"/>
    </location>
</feature>
<dbReference type="EMBL" id="DF237195">
    <property type="protein sequence ID" value="GAQ85627.1"/>
    <property type="molecule type" value="Genomic_DNA"/>
</dbReference>
<feature type="compositionally biased region" description="Basic and acidic residues" evidence="1">
    <location>
        <begin position="648"/>
        <end position="668"/>
    </location>
</feature>
<proteinExistence type="predicted"/>
<feature type="region of interest" description="Disordered" evidence="1">
    <location>
        <begin position="395"/>
        <end position="463"/>
    </location>
</feature>
<reference evidence="2 3" key="1">
    <citation type="journal article" date="2014" name="Nat. Commun.">
        <title>Klebsormidium flaccidum genome reveals primary factors for plant terrestrial adaptation.</title>
        <authorList>
            <person name="Hori K."/>
            <person name="Maruyama F."/>
            <person name="Fujisawa T."/>
            <person name="Togashi T."/>
            <person name="Yamamoto N."/>
            <person name="Seo M."/>
            <person name="Sato S."/>
            <person name="Yamada T."/>
            <person name="Mori H."/>
            <person name="Tajima N."/>
            <person name="Moriyama T."/>
            <person name="Ikeuchi M."/>
            <person name="Watanabe M."/>
            <person name="Wada H."/>
            <person name="Kobayashi K."/>
            <person name="Saito M."/>
            <person name="Masuda T."/>
            <person name="Sasaki-Sekimoto Y."/>
            <person name="Mashiguchi K."/>
            <person name="Awai K."/>
            <person name="Shimojima M."/>
            <person name="Masuda S."/>
            <person name="Iwai M."/>
            <person name="Nobusawa T."/>
            <person name="Narise T."/>
            <person name="Kondo S."/>
            <person name="Saito H."/>
            <person name="Sato R."/>
            <person name="Murakawa M."/>
            <person name="Ihara Y."/>
            <person name="Oshima-Yamada Y."/>
            <person name="Ohtaka K."/>
            <person name="Satoh M."/>
            <person name="Sonobe K."/>
            <person name="Ishii M."/>
            <person name="Ohtani R."/>
            <person name="Kanamori-Sato M."/>
            <person name="Honoki R."/>
            <person name="Miyazaki D."/>
            <person name="Mochizuki H."/>
            <person name="Umetsu J."/>
            <person name="Higashi K."/>
            <person name="Shibata D."/>
            <person name="Kamiya Y."/>
            <person name="Sato N."/>
            <person name="Nakamura Y."/>
            <person name="Tabata S."/>
            <person name="Ida S."/>
            <person name="Kurokawa K."/>
            <person name="Ohta H."/>
        </authorList>
    </citation>
    <scope>NUCLEOTIDE SEQUENCE [LARGE SCALE GENOMIC DNA]</scope>
    <source>
        <strain evidence="2 3">NIES-2285</strain>
    </source>
</reference>
<feature type="compositionally biased region" description="Basic and acidic residues" evidence="1">
    <location>
        <begin position="815"/>
        <end position="840"/>
    </location>
</feature>
<feature type="region of interest" description="Disordered" evidence="1">
    <location>
        <begin position="568"/>
        <end position="707"/>
    </location>
</feature>
<feature type="compositionally biased region" description="Basic and acidic residues" evidence="1">
    <location>
        <begin position="616"/>
        <end position="640"/>
    </location>
</feature>
<protein>
    <submittedName>
        <fullName evidence="2">Uncharacterized protein</fullName>
    </submittedName>
</protein>
<feature type="region of interest" description="Disordered" evidence="1">
    <location>
        <begin position="1155"/>
        <end position="1186"/>
    </location>
</feature>
<sequence>MAVDCQEEPHVVPLFEACPTSSPSKKTRVLTSRPEPPPIYRSTKPLTEPKHDADKLFFHRTRKYAVGDAVDAFINICWWEVHITALNGQEAQVEAKQPPEGEGGAASVSFKHLRPTFIWKKDTWTLPPTKDGLPPLGVFEVAPERFSLPTGFLPRSAKSDQPADDTVTATSLAAEDIRRGFETLLENVPRRSHPGGFQRELRGLSKQKIQPFPTSPPGSGSGGAPARTRALSKGSSGKEGTKQKDLEPVSEGLGWGGKASRGPRVRNGSAESGTAEKPSGGNESDRPNVTPVRQKQPKKPQKCKEEPAAENPGQFLPDLLGGWESVSVDVARRAFEQLNGWTPDEAMMRSRCVDIRAWYRAKFEKMLQSTRRFVRFLRANKHEFKSERWDRGHVSVGDWPPQNGKGQLEADDKKSGAGTVSAAAADVTKRMSGGKEPQPKQRIKCSEGRGRATEERALSARDRQLHFPRSETGPTLKPSLHGPALCEGVKKAKSKRRFSTDPLPVLALPCPLLESRQPVAQPAMLPGTDRLPVLALPCPLLESRETVAQPAMLPGTDHSVAKQAETSTYDPTAPLQHHSRAQTSQEGFYDETEAKSIERGSRVRMEPSLSGLGMGEKQRAEAEGGAEHEAEPEPQGEEKVNLQASVRAEGEDKFGTEADAKVGEEVKTGVELSAPSEGASMDPSLGERRSCSTERSHQRTNESGADFVSCLEPSEAEDSARALLDTWTPDALDEARGLFYMVNGWLPDEDELGAVETSEWFRQKLERLVKAGERCCQIEGGEGVRFVAWVGGEAAQLNEKGGTEEGDAEERCQERGARDAADLGDFRGGKAEPSKGETTETVRGAVDEEPSVPLTAMQKTSEDPCEASKIEDDAEKQRGECPNLDSEGSPKGKAADGGEVEAGGEGSGEGVFERAFENFVNETSEAFWTGESEQEWANSNQKGESDLKASRMEASEQGAEVSSESARVEPSSGAETQAGLMWTQKSARGLRRGKEVPSEAPAIGSLGPEDSENAALALEDGQRKDAKEENLQLKDSKNEAEAQRGAEAGREPEAEPRDQAERGAEAEEEALDSEAKREIEVPVEKEQPPITANIQMDGLEALEVARTVVRMEMSTEIDDFPLALRFGLGKAGKVAVAKSGVTEGLEVLGTGRVWAGDSSPTDAGSVQDGAAPAVSAPEELPAEERKPVVSDLAGQNLEHAQNRDDFRKHLLRNVCALANASRERKAEAVRRMGFRRRSPFIAEAFDAQSAAAVIEAVERAGLPCLSRNAATGRFEVGRNANGTARHRMPDGWYEEVVREVGYRGASSQKAAAENDGCSTGTGLTTREKVKVYNFVGKLMQDVVVMLQRMQKAERNVVDTSSLQDGVVLLSAENCARAAARDGQADGQRGDYVQEEPGEQKLDAPYEAAGRLDTKLVRGEASCTTGLKEAHELLRKLGGAGSLGLENAAASVLRLRAAEVANEARNIKETETDGEETTPRLFQGRKEPLRPAKEESEGAAFENASEGENRQLHLRFEDLPLAVLLNSSKAGGMAEAGGGGSRADREAEGIYPGTVLPAGEDLQEERPTVKDMCAGADDVAEPERAKKTRVSGRFLRAVCALANARKEEKAEALRKMQTRPGNRFSEGGFDARRALTLLEAVERAALPSLTRNAATGRFEEGRTADGIAKTRLPDGWHDAVTFEVGYKATSAERASQDIRSSLGPGPVMTPKEKNYMSNFVGNLVQQVNKVLEKFEQAEDAASECLQSLGLESRKPLLLLNEAPRAKECASKSQLRGQHINSKQIKRKPTAAKTGLTEGTATDLSSKEGNPRKRAKHGSVSIDPDLLRPVGIQNQPSSKASFEGADPRTLIQGALPIDSALRRGIEVQGPGAQVEAAAAAVEPSQIQTCSGKSKGIKVLENTGPWASLGLAGDPAFPEQSSIGRGPTENERCEKRDKNTTLLKSASAPEESEPEPIVLNEFFPKKRATGARDVAESARRAPIHKRPPGRLLQMICALSNERRERKAGALRRMQSERASNRVALDARRALALLEAVERAAQPYLAHNAVTGRLEVKESANGSKRVTMGAWHDAVVREVGFKGCWAHLAPKEDGQNTEAREDRKLTKEAKRYMGQFVEKLVQEVLHMLECMSQEEVSLMGALSMLGLETGSPLLAIPNEAARAAGSDHKPAKRKPEDQALKRKEKRSETRWGEDVQEGSTPGECVGEGRPMKRAKHESLTQTPEFPSRSETQTRPSEPASSGQFGMQAGRQDSVRLMMRPGAFERNGNGSAEIGELFAAACAILTKAGIPADTGGMQDDELTRLRSAMRPVFRSSVRWFNTALEDLRDYATEPNPPAGGPAAAPARDWEADFEAAPDVLKLLGVLANFDRSYAALLGARAVAVHRAVASTMEKWNVRPREEATGEERPGKRARADKNAGKEERANKEASAHKSAPGKSRPVERARGPAKEAVGVPQETGGMTGELPEGVQVVTSGVADFWRPFVRSARERGFAGDKSREPSGSTFFPFMDRAFLSENLEPSALTTGERSPKIRCNVPRSATRQFFRFNRC</sequence>
<feature type="compositionally biased region" description="Basic and acidic residues" evidence="1">
    <location>
        <begin position="1925"/>
        <end position="1936"/>
    </location>
</feature>
<feature type="region of interest" description="Disordered" evidence="1">
    <location>
        <begin position="1465"/>
        <end position="1505"/>
    </location>
</feature>
<feature type="compositionally biased region" description="Basic and acidic residues" evidence="1">
    <location>
        <begin position="2435"/>
        <end position="2444"/>
    </location>
</feature>
<feature type="region of interest" description="Disordered" evidence="1">
    <location>
        <begin position="815"/>
        <end position="1082"/>
    </location>
</feature>
<feature type="compositionally biased region" description="Gly residues" evidence="1">
    <location>
        <begin position="900"/>
        <end position="909"/>
    </location>
</feature>
<feature type="compositionally biased region" description="Basic and acidic residues" evidence="1">
    <location>
        <begin position="592"/>
        <end position="605"/>
    </location>
</feature>
<feature type="region of interest" description="Disordered" evidence="1">
    <location>
        <begin position="1908"/>
        <end position="1951"/>
    </location>
</feature>
<feature type="region of interest" description="Disordered" evidence="1">
    <location>
        <begin position="2157"/>
        <end position="2242"/>
    </location>
</feature>
<feature type="compositionally biased region" description="Polar residues" evidence="1">
    <location>
        <begin position="1769"/>
        <end position="1781"/>
    </location>
</feature>
<accession>A0A1Y1IA86</accession>